<evidence type="ECO:0000313" key="2">
    <source>
        <dbReference type="Proteomes" id="UP000248975"/>
    </source>
</evidence>
<feature type="non-terminal residue" evidence="1">
    <location>
        <position position="60"/>
    </location>
</feature>
<organism evidence="1 2">
    <name type="scientific">Cereibacter sphaeroides</name>
    <name type="common">Rhodobacter sphaeroides</name>
    <dbReference type="NCBI Taxonomy" id="1063"/>
    <lineage>
        <taxon>Bacteria</taxon>
        <taxon>Pseudomonadati</taxon>
        <taxon>Pseudomonadota</taxon>
        <taxon>Alphaproteobacteria</taxon>
        <taxon>Rhodobacterales</taxon>
        <taxon>Paracoccaceae</taxon>
        <taxon>Cereibacter</taxon>
    </lineage>
</organism>
<comment type="caution">
    <text evidence="1">The sequence shown here is derived from an EMBL/GenBank/DDBJ whole genome shotgun (WGS) entry which is preliminary data.</text>
</comment>
<dbReference type="EMBL" id="QFQS01000061">
    <property type="protein sequence ID" value="PZQ94087.1"/>
    <property type="molecule type" value="Genomic_DNA"/>
</dbReference>
<dbReference type="InterPro" id="IPR025048">
    <property type="entry name" value="DUF3987"/>
</dbReference>
<sequence>MGVDPGGLIMSALAVCAAAIPDRIRVQVKRHDPSWRESARLWVALIGPPSAKKTPMMTTA</sequence>
<proteinExistence type="predicted"/>
<protein>
    <submittedName>
        <fullName evidence="1">Uncharacterized protein</fullName>
    </submittedName>
</protein>
<name>A0A2W5TEM8_CERSP</name>
<dbReference type="Proteomes" id="UP000248975">
    <property type="component" value="Unassembled WGS sequence"/>
</dbReference>
<dbReference type="Pfam" id="PF13148">
    <property type="entry name" value="DUF3987"/>
    <property type="match status" value="1"/>
</dbReference>
<gene>
    <name evidence="1" type="ORF">DI533_22820</name>
</gene>
<reference evidence="1 2" key="1">
    <citation type="submission" date="2017-08" db="EMBL/GenBank/DDBJ databases">
        <title>Infants hospitalized years apart are colonized by the same room-sourced microbial strains.</title>
        <authorList>
            <person name="Brooks B."/>
            <person name="Olm M.R."/>
            <person name="Firek B.A."/>
            <person name="Baker R."/>
            <person name="Thomas B.C."/>
            <person name="Morowitz M.J."/>
            <person name="Banfield J.F."/>
        </authorList>
    </citation>
    <scope>NUCLEOTIDE SEQUENCE [LARGE SCALE GENOMIC DNA]</scope>
    <source>
        <strain evidence="1">S2_003_000_R2_11</strain>
    </source>
</reference>
<evidence type="ECO:0000313" key="1">
    <source>
        <dbReference type="EMBL" id="PZQ94087.1"/>
    </source>
</evidence>
<accession>A0A2W5TEM8</accession>
<dbReference type="AlphaFoldDB" id="A0A2W5TEM8"/>